<organism evidence="6 7">
    <name type="scientific">Amycolatopsis magusensis</name>
    <dbReference type="NCBI Taxonomy" id="882444"/>
    <lineage>
        <taxon>Bacteria</taxon>
        <taxon>Bacillati</taxon>
        <taxon>Actinomycetota</taxon>
        <taxon>Actinomycetes</taxon>
        <taxon>Pseudonocardiales</taxon>
        <taxon>Pseudonocardiaceae</taxon>
        <taxon>Amycolatopsis</taxon>
    </lineage>
</organism>
<evidence type="ECO:0000313" key="6">
    <source>
        <dbReference type="EMBL" id="MBP2181143.1"/>
    </source>
</evidence>
<dbReference type="Proteomes" id="UP000741013">
    <property type="component" value="Unassembled WGS sequence"/>
</dbReference>
<dbReference type="Pfam" id="PF02812">
    <property type="entry name" value="ELFV_dehydrog_N"/>
    <property type="match status" value="1"/>
</dbReference>
<dbReference type="PANTHER" id="PTHR42722:SF1">
    <property type="entry name" value="VALINE DEHYDROGENASE"/>
    <property type="match status" value="1"/>
</dbReference>
<reference evidence="6 7" key="1">
    <citation type="submission" date="2021-03" db="EMBL/GenBank/DDBJ databases">
        <title>Sequencing the genomes of 1000 actinobacteria strains.</title>
        <authorList>
            <person name="Klenk H.-P."/>
        </authorList>
    </citation>
    <scope>NUCLEOTIDE SEQUENCE [LARGE SCALE GENOMIC DNA]</scope>
    <source>
        <strain evidence="6 7">DSM 45510</strain>
    </source>
</reference>
<dbReference type="Gene3D" id="3.40.50.720">
    <property type="entry name" value="NAD(P)-binding Rossmann-like Domain"/>
    <property type="match status" value="1"/>
</dbReference>
<evidence type="ECO:0000256" key="3">
    <source>
        <dbReference type="ARBA" id="ARBA00023027"/>
    </source>
</evidence>
<feature type="domain" description="Glutamate/phenylalanine/leucine/valine/L-tryptophan dehydrogenase C-terminal" evidence="4">
    <location>
        <begin position="141"/>
        <end position="343"/>
    </location>
</feature>
<evidence type="ECO:0000256" key="1">
    <source>
        <dbReference type="ARBA" id="ARBA00006382"/>
    </source>
</evidence>
<evidence type="ECO:0000256" key="2">
    <source>
        <dbReference type="ARBA" id="ARBA00023002"/>
    </source>
</evidence>
<accession>A0ABS4PNY0</accession>
<keyword evidence="3" id="KW-0520">NAD</keyword>
<dbReference type="EMBL" id="JAGGMS010000001">
    <property type="protein sequence ID" value="MBP2181143.1"/>
    <property type="molecule type" value="Genomic_DNA"/>
</dbReference>
<dbReference type="PIRSF" id="PIRSF000188">
    <property type="entry name" value="Phe_leu_dh"/>
    <property type="match status" value="1"/>
</dbReference>
<dbReference type="EC" id="1.4.1.9" evidence="6"/>
<keyword evidence="2 6" id="KW-0560">Oxidoreductase</keyword>
<comment type="similarity">
    <text evidence="1">Belongs to the Glu/Leu/Phe/Val dehydrogenases family.</text>
</comment>
<proteinExistence type="inferred from homology"/>
<dbReference type="InterPro" id="IPR006095">
    <property type="entry name" value="Glu/Leu/Phe/Val/Trp_DH"/>
</dbReference>
<dbReference type="Gene3D" id="3.40.50.10860">
    <property type="entry name" value="Leucine Dehydrogenase, chain A, domain 1"/>
    <property type="match status" value="1"/>
</dbReference>
<dbReference type="SUPFAM" id="SSF51735">
    <property type="entry name" value="NAD(P)-binding Rossmann-fold domains"/>
    <property type="match status" value="1"/>
</dbReference>
<dbReference type="InterPro" id="IPR006096">
    <property type="entry name" value="Glu/Leu/Phe/Val/Trp_DH_C"/>
</dbReference>
<keyword evidence="7" id="KW-1185">Reference proteome</keyword>
<dbReference type="GO" id="GO:0050049">
    <property type="term" value="F:L-leucine dehydrogenase activity"/>
    <property type="evidence" value="ECO:0007669"/>
    <property type="project" value="UniProtKB-EC"/>
</dbReference>
<dbReference type="RefSeq" id="WP_209664601.1">
    <property type="nucleotide sequence ID" value="NZ_JAGGMS010000001.1"/>
</dbReference>
<dbReference type="PANTHER" id="PTHR42722">
    <property type="entry name" value="LEUCINE DEHYDROGENASE"/>
    <property type="match status" value="1"/>
</dbReference>
<protein>
    <submittedName>
        <fullName evidence="6">Leucine dehydrogenase</fullName>
        <ecNumber evidence="6">1.4.1.9</ecNumber>
    </submittedName>
</protein>
<dbReference type="SMART" id="SM00839">
    <property type="entry name" value="ELFV_dehydrog"/>
    <property type="match status" value="1"/>
</dbReference>
<feature type="domain" description="S-adenosyl-L-homocysteine hydrolase NAD binding" evidence="5">
    <location>
        <begin position="163"/>
        <end position="307"/>
    </location>
</feature>
<dbReference type="Pfam" id="PF00670">
    <property type="entry name" value="AdoHcyase_NAD"/>
    <property type="match status" value="1"/>
</dbReference>
<dbReference type="InterPro" id="IPR016211">
    <property type="entry name" value="Glu/Phe/Leu/Val/Trp_DH_bac/arc"/>
</dbReference>
<dbReference type="InterPro" id="IPR036291">
    <property type="entry name" value="NAD(P)-bd_dom_sf"/>
</dbReference>
<evidence type="ECO:0000259" key="5">
    <source>
        <dbReference type="SMART" id="SM00997"/>
    </source>
</evidence>
<dbReference type="InterPro" id="IPR046346">
    <property type="entry name" value="Aminoacid_DH-like_N_sf"/>
</dbReference>
<evidence type="ECO:0000313" key="7">
    <source>
        <dbReference type="Proteomes" id="UP000741013"/>
    </source>
</evidence>
<dbReference type="PRINTS" id="PR00082">
    <property type="entry name" value="GLFDHDRGNASE"/>
</dbReference>
<gene>
    <name evidence="6" type="ORF">JOM49_002669</name>
</gene>
<dbReference type="SUPFAM" id="SSF53223">
    <property type="entry name" value="Aminoacid dehydrogenase-like, N-terminal domain"/>
    <property type="match status" value="1"/>
</dbReference>
<dbReference type="InterPro" id="IPR006097">
    <property type="entry name" value="Glu/Leu/Phe/Val/Trp_DH_dimer"/>
</dbReference>
<dbReference type="SMART" id="SM00997">
    <property type="entry name" value="AdoHcyase_NAD"/>
    <property type="match status" value="1"/>
</dbReference>
<dbReference type="InterPro" id="IPR015878">
    <property type="entry name" value="Ado_hCys_hydrolase_NAD-bd"/>
</dbReference>
<evidence type="ECO:0000259" key="4">
    <source>
        <dbReference type="SMART" id="SM00839"/>
    </source>
</evidence>
<name>A0ABS4PNY0_9PSEU</name>
<sequence length="344" mass="35137">MSTTGVWEHEEVVLRRGARSGLQLTVAAHSRALGPAIGGCRVRHYEDWRDGLADALRLAKAMTLKCAVAGVPFGGGKSVVALPPSASPELRLAALEDLGELIGSLGGSYIPGPDVGTGPEDMVVLRRHAPQVFCLPPAHGGVGSSSAPTAVGVLAALRAGARHVFGSPSVAGRKVVISGFGAVGSHLATALAADGAAVTVSDVDDAKRLRAAELGLGWVHPDDAPAEPADIFVPAAVGGVLSPEVISLLTAPLVVGPANNQLTEDSVAHRLDSQGFTWIPDFVASAGGIIYTLAREIRGLDHAGATAEVEGIEETTDLLLTRARSNGTTPLAEAITLATTRTKP</sequence>
<comment type="caution">
    <text evidence="6">The sequence shown here is derived from an EMBL/GenBank/DDBJ whole genome shotgun (WGS) entry which is preliminary data.</text>
</comment>